<proteinExistence type="predicted"/>
<dbReference type="InterPro" id="IPR035903">
    <property type="entry name" value="HesB-like_dom_sf"/>
</dbReference>
<evidence type="ECO:0000259" key="1">
    <source>
        <dbReference type="Pfam" id="PF01521"/>
    </source>
</evidence>
<sequence length="115" mass="13103">MKMTFDNKILKKVASWTGADIVLDFDNTIGENGRPVEGCSIGTKFRLIAIDKGTVPEEFDVIIDSNFVPLHFKKYGEMFLKNEMTLSEDELKRAQLRENGEIIDSNVVLLDLRHK</sequence>
<evidence type="ECO:0000313" key="2">
    <source>
        <dbReference type="EMBL" id="GFH42781.1"/>
    </source>
</evidence>
<dbReference type="SUPFAM" id="SSF89360">
    <property type="entry name" value="HesB-like domain"/>
    <property type="match status" value="1"/>
</dbReference>
<reference evidence="2 3" key="1">
    <citation type="submission" date="2020-02" db="EMBL/GenBank/DDBJ databases">
        <title>Draft genome sequence of Lactococcus sp. Hs30E4-3.</title>
        <authorList>
            <person name="Noda S."/>
            <person name="Yuki M."/>
            <person name="Ohkuma M."/>
        </authorList>
    </citation>
    <scope>NUCLEOTIDE SEQUENCE [LARGE SCALE GENOMIC DNA]</scope>
    <source>
        <strain evidence="2 3">Hs30E4-3</strain>
    </source>
</reference>
<accession>A0A6A0BEL8</accession>
<comment type="caution">
    <text evidence="2">The sequence shown here is derived from an EMBL/GenBank/DDBJ whole genome shotgun (WGS) entry which is preliminary data.</text>
</comment>
<dbReference type="RefSeq" id="WP_172209089.1">
    <property type="nucleotide sequence ID" value="NZ_BLLI01000039.1"/>
</dbReference>
<dbReference type="Pfam" id="PF01521">
    <property type="entry name" value="Fe-S_biosyn"/>
    <property type="match status" value="1"/>
</dbReference>
<dbReference type="Proteomes" id="UP000480303">
    <property type="component" value="Unassembled WGS sequence"/>
</dbReference>
<dbReference type="EMBL" id="BLLI01000039">
    <property type="protein sequence ID" value="GFH42781.1"/>
    <property type="molecule type" value="Genomic_DNA"/>
</dbReference>
<dbReference type="AlphaFoldDB" id="A0A6A0BEL8"/>
<keyword evidence="3" id="KW-1185">Reference proteome</keyword>
<gene>
    <name evidence="2" type="ORF">Hs30E_13320</name>
</gene>
<organism evidence="2 3">
    <name type="scientific">Pseudolactococcus hodotermopsidis</name>
    <dbReference type="NCBI Taxonomy" id="2709157"/>
    <lineage>
        <taxon>Bacteria</taxon>
        <taxon>Bacillati</taxon>
        <taxon>Bacillota</taxon>
        <taxon>Bacilli</taxon>
        <taxon>Lactobacillales</taxon>
        <taxon>Streptococcaceae</taxon>
        <taxon>Pseudolactococcus</taxon>
    </lineage>
</organism>
<evidence type="ECO:0000313" key="3">
    <source>
        <dbReference type="Proteomes" id="UP000480303"/>
    </source>
</evidence>
<protein>
    <recommendedName>
        <fullName evidence="1">Core domain-containing protein</fullName>
    </recommendedName>
</protein>
<dbReference type="Gene3D" id="2.60.300.12">
    <property type="entry name" value="HesB-like domain"/>
    <property type="match status" value="1"/>
</dbReference>
<feature type="domain" description="Core" evidence="1">
    <location>
        <begin position="1"/>
        <end position="110"/>
    </location>
</feature>
<dbReference type="InterPro" id="IPR000361">
    <property type="entry name" value="ATAP_core_dom"/>
</dbReference>
<name>A0A6A0BEL8_9LACT</name>